<reference evidence="2 3" key="1">
    <citation type="submission" date="2014-08" db="EMBL/GenBank/DDBJ databases">
        <title>Complete genome sequence of Corynebacterium imitans DSM 44264, isolated from a five-month-old boy with suspected pharyngeal diphtheria.</title>
        <authorList>
            <person name="Mollmann S."/>
            <person name="Albersmeier A."/>
            <person name="Ruckert C."/>
            <person name="Tauch A."/>
        </authorList>
    </citation>
    <scope>NUCLEOTIDE SEQUENCE [LARGE SCALE GENOMIC DNA]</scope>
    <source>
        <strain evidence="2 3">DSM 44264</strain>
    </source>
</reference>
<dbReference type="eggNOG" id="ENOG5032Z7M">
    <property type="taxonomic scope" value="Bacteria"/>
</dbReference>
<name>A0A076NS14_9CORY</name>
<sequence>MGANSTKVACVSENPRFSNESTQHTSPTAGGTAKVLYRERQWVPWYWWAAGAFLTFLLAAQFALNRNVWWFIIPLILIGGLIGWYLTWLSRTTVAVEQDPDGSRWLRVNDANLPATVVTRAMEVPQSARQNALGRQLDPAAYLVSHAWVPEHALIVLDDPEDPTPYWLVSSKDPEALLKAFVPEQMHK</sequence>
<keyword evidence="3" id="KW-1185">Reference proteome</keyword>
<keyword evidence="1" id="KW-0472">Membrane</keyword>
<dbReference type="HOGENOM" id="CLU_109360_0_0_11"/>
<evidence type="ECO:0000313" key="3">
    <source>
        <dbReference type="Proteomes" id="UP000028780"/>
    </source>
</evidence>
<feature type="transmembrane region" description="Helical" evidence="1">
    <location>
        <begin position="69"/>
        <end position="88"/>
    </location>
</feature>
<dbReference type="Pfam" id="PF11292">
    <property type="entry name" value="DUF3093"/>
    <property type="match status" value="1"/>
</dbReference>
<dbReference type="InterPro" id="IPR021443">
    <property type="entry name" value="DUF3093"/>
</dbReference>
<dbReference type="Proteomes" id="UP000028780">
    <property type="component" value="Chromosome"/>
</dbReference>
<dbReference type="OrthoDB" id="3217020at2"/>
<keyword evidence="1" id="KW-0812">Transmembrane</keyword>
<organism evidence="2 3">
    <name type="scientific">Corynebacterium imitans</name>
    <dbReference type="NCBI Taxonomy" id="156978"/>
    <lineage>
        <taxon>Bacteria</taxon>
        <taxon>Bacillati</taxon>
        <taxon>Actinomycetota</taxon>
        <taxon>Actinomycetes</taxon>
        <taxon>Mycobacteriales</taxon>
        <taxon>Corynebacteriaceae</taxon>
        <taxon>Corynebacterium</taxon>
    </lineage>
</organism>
<dbReference type="AlphaFoldDB" id="A0A076NS14"/>
<gene>
    <name evidence="2" type="ORF">CIMIT_07155</name>
</gene>
<protein>
    <submittedName>
        <fullName evidence="2">Membrane protein</fullName>
    </submittedName>
</protein>
<dbReference type="STRING" id="156978.CIMIT_07155"/>
<keyword evidence="1" id="KW-1133">Transmembrane helix</keyword>
<dbReference type="EMBL" id="CP009211">
    <property type="protein sequence ID" value="AIJ33702.1"/>
    <property type="molecule type" value="Genomic_DNA"/>
</dbReference>
<accession>A0A076NS14</accession>
<dbReference type="KEGG" id="cii:CIMIT_07155"/>
<evidence type="ECO:0000256" key="1">
    <source>
        <dbReference type="SAM" id="Phobius"/>
    </source>
</evidence>
<evidence type="ECO:0000313" key="2">
    <source>
        <dbReference type="EMBL" id="AIJ33702.1"/>
    </source>
</evidence>
<proteinExistence type="predicted"/>
<feature type="transmembrane region" description="Helical" evidence="1">
    <location>
        <begin position="45"/>
        <end position="63"/>
    </location>
</feature>